<name>A0A8T4CKP0_METMI</name>
<dbReference type="EMBL" id="JAFBBC010000001">
    <property type="protein sequence ID" value="MBM7408789.1"/>
    <property type="molecule type" value="Genomic_DNA"/>
</dbReference>
<dbReference type="Proteomes" id="UP000742560">
    <property type="component" value="Unassembled WGS sequence"/>
</dbReference>
<comment type="caution">
    <text evidence="1">The sequence shown here is derived from an EMBL/GenBank/DDBJ whole genome shotgun (WGS) entry which is preliminary data.</text>
</comment>
<dbReference type="RefSeq" id="WP_204936601.1">
    <property type="nucleotide sequence ID" value="NZ_JAFBBC010000001.1"/>
</dbReference>
<accession>A0A8T4CKP0</accession>
<reference evidence="2" key="2">
    <citation type="submission" date="2021-03" db="EMBL/GenBank/DDBJ databases">
        <title>Genomic Encyclopedia of Type Strains, Phase IV (KMG-IV): sequencing the most valuable type-strain genomes for metagenomic binning, comparative biology and taxonomic classification.</title>
        <authorList>
            <person name="Goeker M."/>
        </authorList>
    </citation>
    <scope>NUCLEOTIDE SEQUENCE</scope>
    <source>
        <strain evidence="2">DSM 2771</strain>
    </source>
</reference>
<proteinExistence type="predicted"/>
<evidence type="ECO:0000313" key="1">
    <source>
        <dbReference type="EMBL" id="MBM7408789.1"/>
    </source>
</evidence>
<evidence type="ECO:0000313" key="2">
    <source>
        <dbReference type="EMBL" id="MBP2219042.1"/>
    </source>
</evidence>
<sequence>MAGKITKDMEAFIIEQKNAGKTLYEMALAINGRFFIEISPSTLSRWFKKYYGFEEYENISPSNAVRANYEYLNGPGSADQGVVDSLAAIDSVLKVGKNMMDALVKKYEDYDENEKSRILSYYRIYKDASGPIVQAAACKAKLLAEDPGDKDDDWTVED</sequence>
<evidence type="ECO:0000313" key="3">
    <source>
        <dbReference type="Proteomes" id="UP000722095"/>
    </source>
</evidence>
<dbReference type="EMBL" id="JAGINF010000001">
    <property type="protein sequence ID" value="MBP2219042.1"/>
    <property type="molecule type" value="Genomic_DNA"/>
</dbReference>
<gene>
    <name evidence="1" type="ORF">HNP85_000461</name>
    <name evidence="2" type="ORF">J2745_000517</name>
</gene>
<dbReference type="Proteomes" id="UP000722095">
    <property type="component" value="Unassembled WGS sequence"/>
</dbReference>
<dbReference type="AlphaFoldDB" id="A0A8T4CKP0"/>
<reference evidence="1" key="1">
    <citation type="submission" date="2021-01" db="EMBL/GenBank/DDBJ databases">
        <title>Genomic Encyclopedia of Type Strains, Phase IV (KMG-V): Genome sequencing to study the core and pangenomes of soil and plant-associated prokaryotes.</title>
        <authorList>
            <person name="Whitman W."/>
        </authorList>
    </citation>
    <scope>NUCLEOTIDE SEQUENCE</scope>
    <source>
        <strain evidence="1">RC</strain>
    </source>
</reference>
<organism evidence="1 3">
    <name type="scientific">Methanococcus maripaludis</name>
    <name type="common">Methanococcus deltae</name>
    <dbReference type="NCBI Taxonomy" id="39152"/>
    <lineage>
        <taxon>Archaea</taxon>
        <taxon>Methanobacteriati</taxon>
        <taxon>Methanobacteriota</taxon>
        <taxon>Methanomada group</taxon>
        <taxon>Methanococci</taxon>
        <taxon>Methanococcales</taxon>
        <taxon>Methanococcaceae</taxon>
        <taxon>Methanococcus</taxon>
    </lineage>
</organism>
<protein>
    <submittedName>
        <fullName evidence="1">Uncharacterized protein</fullName>
    </submittedName>
</protein>